<dbReference type="GeneID" id="92815367"/>
<feature type="chain" id="PRO_5003477844" description="Beta-galactosidase trimerisation domain-containing protein" evidence="1">
    <location>
        <begin position="24"/>
        <end position="750"/>
    </location>
</feature>
<keyword evidence="3" id="KW-1185">Reference proteome</keyword>
<dbReference type="eggNOG" id="COG3250">
    <property type="taxonomic scope" value="Bacteria"/>
</dbReference>
<sequence>MKKNLFFVLLLCSVLQGTSQTPAEFKSPTNRYRPKPLWFWNNTTVTRKGIDTQLKALKEQAGYGGVSILPFGAKFGPKYLSPEYFDLYEYTAGKAEALGMQLSLYDEYGFPSGSGGAIGGDDIPRFLNRYPSLAMKRLDKIEEEVDGGTVYHKPASAAGKLMAVVAMDTATKERIDLTDKITEGVIVWKVPEGRWKIMQFVCVNDGDPNMDYLSKDAARAYVTMTHEQYYKRFPQYFGTTITETFFDEPTLYRAKGRVWTPSFNDEYRARYGSSPALYYPALWYDIGPETEAARNALFTLRSDLYAEAYPLTISRWSAAHGALATGHQDNEEVENPVGTSGDLMKCFRYLDIPGIDKIGTWAERPTERFYKIVSSAAYNWDHSLVMSETYGAMGNLPWDSLYSIAMDQFAKGINVLIPHAAWYDDDNVTFLPELSSRNPLYADGLYDFNTFLGRMHTILQNEDRFVAEIAVLYPIHTMQGDHRFDGPLDPYQGGVEIPYLDYVQLGQMLTDGLGRDFEWLHPEVLADRCTVGKRGTLDLSGTKQYNSFHTLIIPASKTISVSTLNQAAALYEAGGKVIFTSQLPTRSAEAGADDWVVTLMGELLPQAAQGVYRNRNKNGGEVLFIEHPDLQTLSLALQRTEPYDVEGIGYTPAMALAGGKANPGLKGGAVPLRYIHKERNGKSIFYFANLSDEPFDKEIALRGKKRFELWNPHTGETYPVAAHYDKKGKENITLLRLTLPRLKSLFLVEK</sequence>
<dbReference type="Pfam" id="PF17132">
    <property type="entry name" value="Glyco_hydro_106"/>
    <property type="match status" value="1"/>
</dbReference>
<dbReference type="PANTHER" id="PTHR36848:SF2">
    <property type="entry name" value="SECRETED PROTEIN"/>
    <property type="match status" value="1"/>
</dbReference>
<protein>
    <recommendedName>
        <fullName evidence="4">Beta-galactosidase trimerisation domain-containing protein</fullName>
    </recommendedName>
</protein>
<dbReference type="STRING" id="742725.HMPREF9450_01600"/>
<dbReference type="RefSeq" id="WP_009134406.1">
    <property type="nucleotide sequence ID" value="NZ_CP102250.1"/>
</dbReference>
<accession>G5HAD5</accession>
<feature type="signal peptide" evidence="1">
    <location>
        <begin position="1"/>
        <end position="23"/>
    </location>
</feature>
<reference evidence="2 3" key="1">
    <citation type="submission" date="2011-08" db="EMBL/GenBank/DDBJ databases">
        <title>The Genome Sequence of Alistipes indistinctus YIT 12060.</title>
        <authorList>
            <consortium name="The Broad Institute Genome Sequencing Platform"/>
            <person name="Earl A."/>
            <person name="Ward D."/>
            <person name="Feldgarden M."/>
            <person name="Gevers D."/>
            <person name="Morotomi M."/>
            <person name="Young S.K."/>
            <person name="Zeng Q."/>
            <person name="Gargeya S."/>
            <person name="Fitzgerald M."/>
            <person name="Haas B."/>
            <person name="Abouelleil A."/>
            <person name="Alvarado L."/>
            <person name="Arachchi H.M."/>
            <person name="Berlin A."/>
            <person name="Brown A."/>
            <person name="Chapman S.B."/>
            <person name="Chen Z."/>
            <person name="Dunbar C."/>
            <person name="Freedman E."/>
            <person name="Gearin G."/>
            <person name="Gellesch M."/>
            <person name="Goldberg J."/>
            <person name="Griggs A."/>
            <person name="Gujja S."/>
            <person name="Heiman D."/>
            <person name="Howarth C."/>
            <person name="Larson L."/>
            <person name="Lui A."/>
            <person name="MacDonald P.J.P."/>
            <person name="Montmayeur A."/>
            <person name="Murphy C."/>
            <person name="Neiman D."/>
            <person name="Pearson M."/>
            <person name="Priest M."/>
            <person name="Roberts A."/>
            <person name="Saif S."/>
            <person name="Shea T."/>
            <person name="Shenoy N."/>
            <person name="Sisk P."/>
            <person name="Stolte C."/>
            <person name="Sykes S."/>
            <person name="Wortman J."/>
            <person name="Nusbaum C."/>
            <person name="Birren B."/>
        </authorList>
    </citation>
    <scope>NUCLEOTIDE SEQUENCE [LARGE SCALE GENOMIC DNA]</scope>
    <source>
        <strain evidence="2 3">YIT 12060</strain>
    </source>
</reference>
<gene>
    <name evidence="2" type="ORF">HMPREF9450_01600</name>
</gene>
<evidence type="ECO:0008006" key="4">
    <source>
        <dbReference type="Google" id="ProtNLM"/>
    </source>
</evidence>
<evidence type="ECO:0000256" key="1">
    <source>
        <dbReference type="SAM" id="SignalP"/>
    </source>
</evidence>
<dbReference type="Proteomes" id="UP000006008">
    <property type="component" value="Unassembled WGS sequence"/>
</dbReference>
<dbReference type="EMBL" id="ADLD01000013">
    <property type="protein sequence ID" value="EHB91551.1"/>
    <property type="molecule type" value="Genomic_DNA"/>
</dbReference>
<evidence type="ECO:0000313" key="2">
    <source>
        <dbReference type="EMBL" id="EHB91551.1"/>
    </source>
</evidence>
<dbReference type="OrthoDB" id="9761519at2"/>
<dbReference type="PANTHER" id="PTHR36848">
    <property type="entry name" value="DNA-BINDING PROTEIN (PUTATIVE SECRETED PROTEIN)-RELATED"/>
    <property type="match status" value="1"/>
</dbReference>
<evidence type="ECO:0000313" key="3">
    <source>
        <dbReference type="Proteomes" id="UP000006008"/>
    </source>
</evidence>
<dbReference type="AlphaFoldDB" id="G5HAD5"/>
<dbReference type="PATRIC" id="fig|742725.3.peg.1692"/>
<keyword evidence="1" id="KW-0732">Signal</keyword>
<organism evidence="2 3">
    <name type="scientific">Alistipes indistinctus YIT 12060</name>
    <dbReference type="NCBI Taxonomy" id="742725"/>
    <lineage>
        <taxon>Bacteria</taxon>
        <taxon>Pseudomonadati</taxon>
        <taxon>Bacteroidota</taxon>
        <taxon>Bacteroidia</taxon>
        <taxon>Bacteroidales</taxon>
        <taxon>Rikenellaceae</taxon>
        <taxon>Alistipes</taxon>
    </lineage>
</organism>
<name>G5HAD5_9BACT</name>
<dbReference type="InterPro" id="IPR053161">
    <property type="entry name" value="Ulvan_degrading_GH"/>
</dbReference>
<comment type="caution">
    <text evidence="2">The sequence shown here is derived from an EMBL/GenBank/DDBJ whole genome shotgun (WGS) entry which is preliminary data.</text>
</comment>
<dbReference type="HOGENOM" id="CLU_365167_0_0_10"/>
<proteinExistence type="predicted"/>